<dbReference type="Proteomes" id="UP000604046">
    <property type="component" value="Unassembled WGS sequence"/>
</dbReference>
<feature type="compositionally biased region" description="Low complexity" evidence="1">
    <location>
        <begin position="83"/>
        <end position="120"/>
    </location>
</feature>
<evidence type="ECO:0000313" key="3">
    <source>
        <dbReference type="Proteomes" id="UP000604046"/>
    </source>
</evidence>
<evidence type="ECO:0000313" key="2">
    <source>
        <dbReference type="EMBL" id="CAE7379669.1"/>
    </source>
</evidence>
<feature type="region of interest" description="Disordered" evidence="1">
    <location>
        <begin position="239"/>
        <end position="265"/>
    </location>
</feature>
<dbReference type="AlphaFoldDB" id="A0A812QAQ1"/>
<feature type="compositionally biased region" description="Acidic residues" evidence="1">
    <location>
        <begin position="70"/>
        <end position="82"/>
    </location>
</feature>
<feature type="compositionally biased region" description="Basic and acidic residues" evidence="1">
    <location>
        <begin position="240"/>
        <end position="254"/>
    </location>
</feature>
<evidence type="ECO:0000256" key="1">
    <source>
        <dbReference type="SAM" id="MobiDB-lite"/>
    </source>
</evidence>
<organism evidence="2 3">
    <name type="scientific">Symbiodinium natans</name>
    <dbReference type="NCBI Taxonomy" id="878477"/>
    <lineage>
        <taxon>Eukaryota</taxon>
        <taxon>Sar</taxon>
        <taxon>Alveolata</taxon>
        <taxon>Dinophyceae</taxon>
        <taxon>Suessiales</taxon>
        <taxon>Symbiodiniaceae</taxon>
        <taxon>Symbiodinium</taxon>
    </lineage>
</organism>
<protein>
    <submittedName>
        <fullName evidence="2">Uncharacterized protein</fullName>
    </submittedName>
</protein>
<feature type="region of interest" description="Disordered" evidence="1">
    <location>
        <begin position="47"/>
        <end position="213"/>
    </location>
</feature>
<dbReference type="EMBL" id="CAJNDS010002220">
    <property type="protein sequence ID" value="CAE7379669.1"/>
    <property type="molecule type" value="Genomic_DNA"/>
</dbReference>
<gene>
    <name evidence="2" type="ORF">SNAT2548_LOCUS20729</name>
</gene>
<sequence length="265" mass="27743">MLHRCAVSNACCPKLSEEDFSGLSAFGNAQMYVNPFLYDPSQAPLHFSMGGEDEGGDFPPGALALMYDPPIDDDLDSPDDWTGDPGDQGSSLPLSSGLRPSAPLQPVPSDSPLQPSSGSSMRKLPDSVGHVGSLPSSEGRPKTSLLGSAVGSATPSGLGAHGVPSKPFGPASRKEGDGSLKPLGGMLPEPGPINIRPARVTEDSAPRTFSRSIREAQSCTSEVGAASIAAILECVEQAEDVPKQQRPNSEKWSERWNAVKVKPLR</sequence>
<keyword evidence="3" id="KW-1185">Reference proteome</keyword>
<proteinExistence type="predicted"/>
<reference evidence="2" key="1">
    <citation type="submission" date="2021-02" db="EMBL/GenBank/DDBJ databases">
        <authorList>
            <person name="Dougan E. K."/>
            <person name="Rhodes N."/>
            <person name="Thang M."/>
            <person name="Chan C."/>
        </authorList>
    </citation>
    <scope>NUCLEOTIDE SEQUENCE</scope>
</reference>
<dbReference type="OrthoDB" id="480522at2759"/>
<comment type="caution">
    <text evidence="2">The sequence shown here is derived from an EMBL/GenBank/DDBJ whole genome shotgun (WGS) entry which is preliminary data.</text>
</comment>
<name>A0A812QAQ1_9DINO</name>
<accession>A0A812QAQ1</accession>